<name>A0A5C6F3G5_9BACT</name>
<gene>
    <name evidence="1" type="ORF">Poly51_33050</name>
</gene>
<dbReference type="Proteomes" id="UP000318288">
    <property type="component" value="Unassembled WGS sequence"/>
</dbReference>
<sequence length="158" mass="18036">MSASNVRSIESLERFHAGLTRLSGDWDKALQEVRMMVHRAEDYFSHDRPKHWRHQVTLAQRQLSEAKDSLAQKRATVRPGDRPAASEQVKRVALCERRVRHCEEKVRQAKALSIEMSQACNEVLGPLADLAQQCEVLLPTAAIELRRLIEQLKAYADP</sequence>
<organism evidence="1 2">
    <name type="scientific">Rubripirellula tenax</name>
    <dbReference type="NCBI Taxonomy" id="2528015"/>
    <lineage>
        <taxon>Bacteria</taxon>
        <taxon>Pseudomonadati</taxon>
        <taxon>Planctomycetota</taxon>
        <taxon>Planctomycetia</taxon>
        <taxon>Pirellulales</taxon>
        <taxon>Pirellulaceae</taxon>
        <taxon>Rubripirellula</taxon>
    </lineage>
</organism>
<evidence type="ECO:0000313" key="1">
    <source>
        <dbReference type="EMBL" id="TWU54586.1"/>
    </source>
</evidence>
<keyword evidence="2" id="KW-1185">Reference proteome</keyword>
<dbReference type="AlphaFoldDB" id="A0A5C6F3G5"/>
<dbReference type="OrthoDB" id="267234at2"/>
<dbReference type="RefSeq" id="WP_146458777.1">
    <property type="nucleotide sequence ID" value="NZ_SJPW01000004.1"/>
</dbReference>
<protein>
    <submittedName>
        <fullName evidence="1">Uncharacterized protein</fullName>
    </submittedName>
</protein>
<dbReference type="EMBL" id="SJPW01000004">
    <property type="protein sequence ID" value="TWU54586.1"/>
    <property type="molecule type" value="Genomic_DNA"/>
</dbReference>
<accession>A0A5C6F3G5</accession>
<proteinExistence type="predicted"/>
<comment type="caution">
    <text evidence="1">The sequence shown here is derived from an EMBL/GenBank/DDBJ whole genome shotgun (WGS) entry which is preliminary data.</text>
</comment>
<reference evidence="1 2" key="1">
    <citation type="submission" date="2019-02" db="EMBL/GenBank/DDBJ databases">
        <title>Deep-cultivation of Planctomycetes and their phenomic and genomic characterization uncovers novel biology.</title>
        <authorList>
            <person name="Wiegand S."/>
            <person name="Jogler M."/>
            <person name="Boedeker C."/>
            <person name="Pinto D."/>
            <person name="Vollmers J."/>
            <person name="Rivas-Marin E."/>
            <person name="Kohn T."/>
            <person name="Peeters S.H."/>
            <person name="Heuer A."/>
            <person name="Rast P."/>
            <person name="Oberbeckmann S."/>
            <person name="Bunk B."/>
            <person name="Jeske O."/>
            <person name="Meyerdierks A."/>
            <person name="Storesund J.E."/>
            <person name="Kallscheuer N."/>
            <person name="Luecker S."/>
            <person name="Lage O.M."/>
            <person name="Pohl T."/>
            <person name="Merkel B.J."/>
            <person name="Hornburger P."/>
            <person name="Mueller R.-W."/>
            <person name="Bruemmer F."/>
            <person name="Labrenz M."/>
            <person name="Spormann A.M."/>
            <person name="Op Den Camp H."/>
            <person name="Overmann J."/>
            <person name="Amann R."/>
            <person name="Jetten M.S.M."/>
            <person name="Mascher T."/>
            <person name="Medema M.H."/>
            <person name="Devos D.P."/>
            <person name="Kaster A.-K."/>
            <person name="Ovreas L."/>
            <person name="Rohde M."/>
            <person name="Galperin M.Y."/>
            <person name="Jogler C."/>
        </authorList>
    </citation>
    <scope>NUCLEOTIDE SEQUENCE [LARGE SCALE GENOMIC DNA]</scope>
    <source>
        <strain evidence="1 2">Poly51</strain>
    </source>
</reference>
<evidence type="ECO:0000313" key="2">
    <source>
        <dbReference type="Proteomes" id="UP000318288"/>
    </source>
</evidence>